<dbReference type="EMBL" id="SRMA01027169">
    <property type="protein sequence ID" value="TRY58781.1"/>
    <property type="molecule type" value="Genomic_DNA"/>
</dbReference>
<reference evidence="1 2" key="1">
    <citation type="journal article" date="2019" name="Sci. Data">
        <title>Hybrid genome assembly and annotation of Danionella translucida.</title>
        <authorList>
            <person name="Kadobianskyi M."/>
            <person name="Schulze L."/>
            <person name="Schuelke M."/>
            <person name="Judkewitz B."/>
        </authorList>
    </citation>
    <scope>NUCLEOTIDE SEQUENCE [LARGE SCALE GENOMIC DNA]</scope>
    <source>
        <strain evidence="1 2">Bolton</strain>
    </source>
</reference>
<gene>
    <name evidence="1" type="ORF">DNTS_034617</name>
</gene>
<evidence type="ECO:0000313" key="2">
    <source>
        <dbReference type="Proteomes" id="UP000316079"/>
    </source>
</evidence>
<proteinExistence type="predicted"/>
<comment type="caution">
    <text evidence="1">The sequence shown here is derived from an EMBL/GenBank/DDBJ whole genome shotgun (WGS) entry which is preliminary data.</text>
</comment>
<protein>
    <submittedName>
        <fullName evidence="1">Uncharacterized protein</fullName>
    </submittedName>
</protein>
<organism evidence="1 2">
    <name type="scientific">Danionella cerebrum</name>
    <dbReference type="NCBI Taxonomy" id="2873325"/>
    <lineage>
        <taxon>Eukaryota</taxon>
        <taxon>Metazoa</taxon>
        <taxon>Chordata</taxon>
        <taxon>Craniata</taxon>
        <taxon>Vertebrata</taxon>
        <taxon>Euteleostomi</taxon>
        <taxon>Actinopterygii</taxon>
        <taxon>Neopterygii</taxon>
        <taxon>Teleostei</taxon>
        <taxon>Ostariophysi</taxon>
        <taxon>Cypriniformes</taxon>
        <taxon>Danionidae</taxon>
        <taxon>Danioninae</taxon>
        <taxon>Danionella</taxon>
    </lineage>
</organism>
<sequence length="150" mass="16689">MRFQASVLSRLIQGKRREEEVQRPVALVTIKQRPHKCCCTPDGQRKPKLSRHFSAQSSFSNPVQLRISFVHSFKDGASMLFLQIAIVLLGQDARGCAIDGNTNSPGLRQLVIGTSQFQPPSRAYQGGQRSARFSVLLIEGFNANYGKLPF</sequence>
<dbReference type="AlphaFoldDB" id="A0A553N044"/>
<evidence type="ECO:0000313" key="1">
    <source>
        <dbReference type="EMBL" id="TRY58781.1"/>
    </source>
</evidence>
<dbReference type="Proteomes" id="UP000316079">
    <property type="component" value="Unassembled WGS sequence"/>
</dbReference>
<name>A0A553N044_9TELE</name>
<keyword evidence="2" id="KW-1185">Reference proteome</keyword>
<accession>A0A553N044</accession>